<evidence type="ECO:0000313" key="2">
    <source>
        <dbReference type="Proteomes" id="UP001325479"/>
    </source>
</evidence>
<organism evidence="1 2">
    <name type="scientific">Paraburkholderia kururiensis</name>
    <dbReference type="NCBI Taxonomy" id="984307"/>
    <lineage>
        <taxon>Bacteria</taxon>
        <taxon>Pseudomonadati</taxon>
        <taxon>Pseudomonadota</taxon>
        <taxon>Betaproteobacteria</taxon>
        <taxon>Burkholderiales</taxon>
        <taxon>Burkholderiaceae</taxon>
        <taxon>Paraburkholderia</taxon>
    </lineage>
</organism>
<evidence type="ECO:0000313" key="1">
    <source>
        <dbReference type="EMBL" id="WQD78154.1"/>
    </source>
</evidence>
<accession>A0ABZ0WLC6</accession>
<dbReference type="InterPro" id="IPR006315">
    <property type="entry name" value="OM_autotransptr_brl_dom"/>
</dbReference>
<gene>
    <name evidence="1" type="ORF">U0042_00050</name>
</gene>
<sequence length="79" mass="8554">MGQPHTANILHDFLSPGRVTVGGTPFDSALGKTWYELGVGVTASYGKAGEMYASAKYQHSLGGEHRKGVYGQVGYRYSW</sequence>
<reference evidence="1 2" key="1">
    <citation type="submission" date="2023-12" db="EMBL/GenBank/DDBJ databases">
        <title>Genome sequencing and assembly of bacterial species from a model synthetic community.</title>
        <authorList>
            <person name="Hogle S.L."/>
        </authorList>
    </citation>
    <scope>NUCLEOTIDE SEQUENCE [LARGE SCALE GENOMIC DNA]</scope>
    <source>
        <strain evidence="1 2">HAMBI 2494</strain>
    </source>
</reference>
<proteinExistence type="predicted"/>
<dbReference type="SUPFAM" id="SSF103515">
    <property type="entry name" value="Autotransporter"/>
    <property type="match status" value="1"/>
</dbReference>
<protein>
    <submittedName>
        <fullName evidence="1">Autotransporter outer membrane beta-barrel domain-containing protein</fullName>
    </submittedName>
</protein>
<dbReference type="EMBL" id="CP139965">
    <property type="protein sequence ID" value="WQD78154.1"/>
    <property type="molecule type" value="Genomic_DNA"/>
</dbReference>
<keyword evidence="2" id="KW-1185">Reference proteome</keyword>
<dbReference type="Gene3D" id="2.40.128.130">
    <property type="entry name" value="Autotransporter beta-domain"/>
    <property type="match status" value="1"/>
</dbReference>
<dbReference type="InterPro" id="IPR036709">
    <property type="entry name" value="Autotransporte_beta_dom_sf"/>
</dbReference>
<name>A0ABZ0WLC6_9BURK</name>
<dbReference type="Proteomes" id="UP001325479">
    <property type="component" value="Chromosome"/>
</dbReference>
<dbReference type="NCBIfam" id="TIGR01414">
    <property type="entry name" value="autotrans_barl"/>
    <property type="match status" value="1"/>
</dbReference>